<dbReference type="GO" id="GO:0022857">
    <property type="term" value="F:transmembrane transporter activity"/>
    <property type="evidence" value="ECO:0007669"/>
    <property type="project" value="InterPro"/>
</dbReference>
<proteinExistence type="predicted"/>
<dbReference type="AlphaFoldDB" id="A0A1S8MAN6"/>
<evidence type="ECO:0000313" key="1">
    <source>
        <dbReference type="EMBL" id="URZ09921.1"/>
    </source>
</evidence>
<dbReference type="RefSeq" id="WP_077833509.1">
    <property type="nucleotide sequence ID" value="NZ_CP096983.1"/>
</dbReference>
<dbReference type="Pfam" id="PF12822">
    <property type="entry name" value="ECF_trnsprt"/>
    <property type="match status" value="1"/>
</dbReference>
<reference evidence="1 2" key="1">
    <citation type="submission" date="2022-04" db="EMBL/GenBank/DDBJ databases">
        <title>Genome sequence of C. roseum typestrain.</title>
        <authorList>
            <person name="Poehlein A."/>
            <person name="Schoch T."/>
            <person name="Duerre P."/>
            <person name="Daniel R."/>
        </authorList>
    </citation>
    <scope>NUCLEOTIDE SEQUENCE [LARGE SCALE GENOMIC DNA]</scope>
    <source>
        <strain evidence="1 2">DSM 7320</strain>
    </source>
</reference>
<organism evidence="1 2">
    <name type="scientific">Clostridium felsineum</name>
    <dbReference type="NCBI Taxonomy" id="36839"/>
    <lineage>
        <taxon>Bacteria</taxon>
        <taxon>Bacillati</taxon>
        <taxon>Bacillota</taxon>
        <taxon>Clostridia</taxon>
        <taxon>Eubacteriales</taxon>
        <taxon>Clostridiaceae</taxon>
        <taxon>Clostridium</taxon>
    </lineage>
</organism>
<dbReference type="EMBL" id="CP096983">
    <property type="protein sequence ID" value="URZ09921.1"/>
    <property type="molecule type" value="Genomic_DNA"/>
</dbReference>
<dbReference type="STRING" id="84029.CROST_23630"/>
<dbReference type="Gene3D" id="1.10.1760.20">
    <property type="match status" value="1"/>
</dbReference>
<accession>A0A1S8MAN6</accession>
<dbReference type="KEGG" id="crw:CROST_006290"/>
<protein>
    <submittedName>
        <fullName evidence="1">Pantothenic acid transporter PanT</fullName>
    </submittedName>
</protein>
<name>A0A1S8MAN6_9CLOT</name>
<sequence length="190" mass="20128">MNNKLKTRQLTVIGLLSAISIVLGLTGYGFIPLPITKATIMHVPVIIGAILEGPIVGAVIGLIFGLFSIVQNIMSPSLLSFAYMNPLVSVLPRVLIGVTAYYSYRLVKVKNQSIKIAVSAVVGTLTNTLGVLTMIYVLYAARYATAKHISIKATAATIYGVAATSGTCEAIVSVLITVPVVLAIKKIRKK</sequence>
<dbReference type="InterPro" id="IPR024529">
    <property type="entry name" value="ECF_trnsprt_substrate-spec"/>
</dbReference>
<dbReference type="Proteomes" id="UP000190951">
    <property type="component" value="Chromosome"/>
</dbReference>
<keyword evidence="2" id="KW-1185">Reference proteome</keyword>
<evidence type="ECO:0000313" key="2">
    <source>
        <dbReference type="Proteomes" id="UP000190951"/>
    </source>
</evidence>
<gene>
    <name evidence="1" type="primary">panT</name>
    <name evidence="1" type="ORF">CROST_006290</name>
</gene>